<dbReference type="Gene3D" id="3.40.50.880">
    <property type="match status" value="1"/>
</dbReference>
<dbReference type="InterPro" id="IPR002818">
    <property type="entry name" value="DJ-1/PfpI"/>
</dbReference>
<reference evidence="2 3" key="1">
    <citation type="journal article" date="2023" name="Access Microbiol">
        <title>The genome of a steinernematid-associated Pseudomonas piscis bacterium encodes the biosynthesis of insect toxins.</title>
        <authorList>
            <person name="Awori R.M."/>
            <person name="Hendre P."/>
            <person name="Amugune N.O."/>
        </authorList>
    </citation>
    <scope>NUCLEOTIDE SEQUENCE [LARGE SCALE GENOMIC DNA]</scope>
    <source>
        <strain evidence="2 3">97</strain>
    </source>
</reference>
<dbReference type="RefSeq" id="WP_189758709.1">
    <property type="nucleotide sequence ID" value="NZ_CAWPOC010000220.1"/>
</dbReference>
<proteinExistence type="predicted"/>
<dbReference type="CDD" id="cd03139">
    <property type="entry name" value="GATase1_PfpI_2"/>
    <property type="match status" value="1"/>
</dbReference>
<dbReference type="SUPFAM" id="SSF52317">
    <property type="entry name" value="Class I glutamine amidotransferase-like"/>
    <property type="match status" value="1"/>
</dbReference>
<dbReference type="PANTHER" id="PTHR43130">
    <property type="entry name" value="ARAC-FAMILY TRANSCRIPTIONAL REGULATOR"/>
    <property type="match status" value="1"/>
</dbReference>
<dbReference type="GeneID" id="88854416"/>
<dbReference type="InterPro" id="IPR052158">
    <property type="entry name" value="INH-QAR"/>
</dbReference>
<organism evidence="2 3">
    <name type="scientific">Xenorhabdus griffiniae</name>
    <dbReference type="NCBI Taxonomy" id="351672"/>
    <lineage>
        <taxon>Bacteria</taxon>
        <taxon>Pseudomonadati</taxon>
        <taxon>Pseudomonadota</taxon>
        <taxon>Gammaproteobacteria</taxon>
        <taxon>Enterobacterales</taxon>
        <taxon>Morganellaceae</taxon>
        <taxon>Xenorhabdus</taxon>
    </lineage>
</organism>
<evidence type="ECO:0000313" key="2">
    <source>
        <dbReference type="EMBL" id="WNH02650.1"/>
    </source>
</evidence>
<evidence type="ECO:0000313" key="3">
    <source>
        <dbReference type="Proteomes" id="UP001300348"/>
    </source>
</evidence>
<dbReference type="PANTHER" id="PTHR43130:SF2">
    <property type="entry name" value="DJ-1_PFPI DOMAIN-CONTAINING PROTEIN"/>
    <property type="match status" value="1"/>
</dbReference>
<evidence type="ECO:0000259" key="1">
    <source>
        <dbReference type="Pfam" id="PF01965"/>
    </source>
</evidence>
<dbReference type="Pfam" id="PF01965">
    <property type="entry name" value="DJ-1_PfpI"/>
    <property type="match status" value="1"/>
</dbReference>
<feature type="domain" description="DJ-1/PfpI" evidence="1">
    <location>
        <begin position="1"/>
        <end position="161"/>
    </location>
</feature>
<name>A0ABY9XJ62_9GAMM</name>
<dbReference type="GO" id="GO:0016829">
    <property type="term" value="F:lyase activity"/>
    <property type="evidence" value="ECO:0007669"/>
    <property type="project" value="UniProtKB-KW"/>
</dbReference>
<accession>A0ABY9XJ62</accession>
<dbReference type="EMBL" id="CP133647">
    <property type="protein sequence ID" value="WNH02650.1"/>
    <property type="molecule type" value="Genomic_DNA"/>
</dbReference>
<dbReference type="Proteomes" id="UP001300348">
    <property type="component" value="Chromosome"/>
</dbReference>
<gene>
    <name evidence="2" type="ORF">QL112_002625</name>
</gene>
<keyword evidence="3" id="KW-1185">Reference proteome</keyword>
<dbReference type="InterPro" id="IPR029062">
    <property type="entry name" value="Class_I_gatase-like"/>
</dbReference>
<protein>
    <submittedName>
        <fullName evidence="2">DJ-1/PfpI family protein</fullName>
        <ecNumber evidence="2">4.2.1.-</ecNumber>
    </submittedName>
</protein>
<sequence>MKIAFLLYPAVTQLDFAGPAQILTRLKDASVHFVAKTKEPVATDAGFSVIPTDCFGDIHSADILCVPGGLGSTEAMEDEETLAWVAKIGEQSQWITSVCTGSMILAAAGLLKGYRATSHWVVRDDLAFFGAIPTQERVVFDRNRVTGGGVTAGIDFGFALSATIQGEDHAKLIQLEYEYDPAMPLAGGTPETADAHILAQANNNLEYMLPNHRERIVKIAERFGFQ</sequence>
<keyword evidence="2" id="KW-0456">Lyase</keyword>
<dbReference type="EC" id="4.2.1.-" evidence="2"/>